<dbReference type="InterPro" id="IPR017972">
    <property type="entry name" value="Cyt_P450_CS"/>
</dbReference>
<evidence type="ECO:0000256" key="5">
    <source>
        <dbReference type="ARBA" id="ARBA00023004"/>
    </source>
</evidence>
<dbReference type="PRINTS" id="PR00359">
    <property type="entry name" value="BP450"/>
</dbReference>
<dbReference type="PROSITE" id="PS00086">
    <property type="entry name" value="CYTOCHROME_P450"/>
    <property type="match status" value="1"/>
</dbReference>
<dbReference type="InterPro" id="IPR001128">
    <property type="entry name" value="Cyt_P450"/>
</dbReference>
<evidence type="ECO:0000256" key="1">
    <source>
        <dbReference type="ARBA" id="ARBA00010617"/>
    </source>
</evidence>
<dbReference type="Gene3D" id="1.10.630.10">
    <property type="entry name" value="Cytochrome P450"/>
    <property type="match status" value="1"/>
</dbReference>
<evidence type="ECO:0000256" key="3">
    <source>
        <dbReference type="ARBA" id="ARBA00022723"/>
    </source>
</evidence>
<reference evidence="9" key="1">
    <citation type="submission" date="2016-10" db="EMBL/GenBank/DDBJ databases">
        <authorList>
            <person name="Varghese N."/>
        </authorList>
    </citation>
    <scope>NUCLEOTIDE SEQUENCE [LARGE SCALE GENOMIC DNA]</scope>
    <source>
        <strain evidence="9">DSM 44719</strain>
    </source>
</reference>
<keyword evidence="2 7" id="KW-0349">Heme</keyword>
<evidence type="ECO:0000256" key="2">
    <source>
        <dbReference type="ARBA" id="ARBA00022617"/>
    </source>
</evidence>
<dbReference type="InterPro" id="IPR036396">
    <property type="entry name" value="Cyt_P450_sf"/>
</dbReference>
<dbReference type="SUPFAM" id="SSF48264">
    <property type="entry name" value="Cytochrome P450"/>
    <property type="match status" value="1"/>
</dbReference>
<dbReference type="PANTHER" id="PTHR46696:SF6">
    <property type="entry name" value="P450, PUTATIVE (EUROFUNG)-RELATED"/>
    <property type="match status" value="1"/>
</dbReference>
<dbReference type="RefSeq" id="WP_240319622.1">
    <property type="nucleotide sequence ID" value="NZ_FNTL01000003.1"/>
</dbReference>
<dbReference type="GO" id="GO:0004497">
    <property type="term" value="F:monooxygenase activity"/>
    <property type="evidence" value="ECO:0007669"/>
    <property type="project" value="UniProtKB-KW"/>
</dbReference>
<comment type="similarity">
    <text evidence="1 7">Belongs to the cytochrome P450 family.</text>
</comment>
<keyword evidence="3 7" id="KW-0479">Metal-binding</keyword>
<accession>A0A1H4JLT1</accession>
<evidence type="ECO:0000256" key="7">
    <source>
        <dbReference type="RuleBase" id="RU000461"/>
    </source>
</evidence>
<evidence type="ECO:0000313" key="8">
    <source>
        <dbReference type="EMBL" id="SEB46846.1"/>
    </source>
</evidence>
<dbReference type="EMBL" id="FNTL01000003">
    <property type="protein sequence ID" value="SEB46846.1"/>
    <property type="molecule type" value="Genomic_DNA"/>
</dbReference>
<sequence length="427" mass="47333">MTAIENPDTSTEKFGRDHFNDFDLDSPEFNEHYTEVLDELVSKCPVAHSNVGRGYHVLSRYADVRRASQDWEHFSSAEGYQPNRPKDMAPIYPDECDPPYQTRWRRALDYHLSPRVVRSYEAAVTQHANFLIDEFIADGECDFIAGFAAALPGRAWFNSFLGRPLEDLPPLMTAIEHALVGPIEGRADGWAELVGYLDAHLKEREKEPPRNDLTGAVLKGVDLDDGVNPELGPGFEFELGAPCPWEHKVAALANLTAGGLGTATLLLAGMAHHLATHPEDRARLAENEELHDKAVEEFVRAYASVVAMSRTVRGEVEIAGQTFQDGDRVLLLYPAACRDPEMYENPTKLDIDRNLPVNAAFGFGPHRCIGSHLARLLAKVTLRVLLDRLPDFALAPGCEPTYQTSVTREIQGLRLIFEPGSPIGADL</sequence>
<keyword evidence="6 7" id="KW-0503">Monooxygenase</keyword>
<protein>
    <submittedName>
        <fullName evidence="8">Cytochrome P450</fullName>
    </submittedName>
</protein>
<gene>
    <name evidence="8" type="ORF">SAMN04490220_0967</name>
</gene>
<dbReference type="Pfam" id="PF00067">
    <property type="entry name" value="p450"/>
    <property type="match status" value="1"/>
</dbReference>
<keyword evidence="4 7" id="KW-0560">Oxidoreductase</keyword>
<dbReference type="PANTHER" id="PTHR46696">
    <property type="entry name" value="P450, PUTATIVE (EUROFUNG)-RELATED"/>
    <property type="match status" value="1"/>
</dbReference>
<proteinExistence type="inferred from homology"/>
<keyword evidence="5 7" id="KW-0408">Iron</keyword>
<dbReference type="Proteomes" id="UP000183407">
    <property type="component" value="Unassembled WGS sequence"/>
</dbReference>
<dbReference type="GO" id="GO:0005506">
    <property type="term" value="F:iron ion binding"/>
    <property type="evidence" value="ECO:0007669"/>
    <property type="project" value="InterPro"/>
</dbReference>
<name>A0A1H4JLT1_RHOJO</name>
<organism evidence="8 9">
    <name type="scientific">Rhodococcus jostii</name>
    <dbReference type="NCBI Taxonomy" id="132919"/>
    <lineage>
        <taxon>Bacteria</taxon>
        <taxon>Bacillati</taxon>
        <taxon>Actinomycetota</taxon>
        <taxon>Actinomycetes</taxon>
        <taxon>Mycobacteriales</taxon>
        <taxon>Nocardiaceae</taxon>
        <taxon>Rhodococcus</taxon>
    </lineage>
</organism>
<evidence type="ECO:0000313" key="9">
    <source>
        <dbReference type="Proteomes" id="UP000183407"/>
    </source>
</evidence>
<dbReference type="InterPro" id="IPR002397">
    <property type="entry name" value="Cyt_P450_B"/>
</dbReference>
<dbReference type="GO" id="GO:0020037">
    <property type="term" value="F:heme binding"/>
    <property type="evidence" value="ECO:0007669"/>
    <property type="project" value="InterPro"/>
</dbReference>
<evidence type="ECO:0000256" key="6">
    <source>
        <dbReference type="ARBA" id="ARBA00023033"/>
    </source>
</evidence>
<dbReference type="GO" id="GO:0016705">
    <property type="term" value="F:oxidoreductase activity, acting on paired donors, with incorporation or reduction of molecular oxygen"/>
    <property type="evidence" value="ECO:0007669"/>
    <property type="project" value="InterPro"/>
</dbReference>
<evidence type="ECO:0000256" key="4">
    <source>
        <dbReference type="ARBA" id="ARBA00023002"/>
    </source>
</evidence>
<dbReference type="AlphaFoldDB" id="A0A1H4JLT1"/>